<feature type="transmembrane region" description="Helical" evidence="1">
    <location>
        <begin position="33"/>
        <end position="54"/>
    </location>
</feature>
<dbReference type="EMBL" id="PEZN01000011">
    <property type="protein sequence ID" value="PIS13072.1"/>
    <property type="molecule type" value="Genomic_DNA"/>
</dbReference>
<dbReference type="Proteomes" id="UP000230787">
    <property type="component" value="Unassembled WGS sequence"/>
</dbReference>
<keyword evidence="1" id="KW-0472">Membrane</keyword>
<organism evidence="2 3">
    <name type="scientific">candidate division WWE3 bacterium CG09_land_8_20_14_0_10_39_24</name>
    <dbReference type="NCBI Taxonomy" id="1975088"/>
    <lineage>
        <taxon>Bacteria</taxon>
        <taxon>Katanobacteria</taxon>
    </lineage>
</organism>
<keyword evidence="1" id="KW-0812">Transmembrane</keyword>
<accession>A0A2H0WK70</accession>
<name>A0A2H0WK70_UNCKA</name>
<proteinExistence type="predicted"/>
<evidence type="ECO:0000313" key="2">
    <source>
        <dbReference type="EMBL" id="PIS13072.1"/>
    </source>
</evidence>
<dbReference type="AlphaFoldDB" id="A0A2H0WK70"/>
<gene>
    <name evidence="2" type="ORF">COT69_00735</name>
</gene>
<evidence type="ECO:0000256" key="1">
    <source>
        <dbReference type="SAM" id="Phobius"/>
    </source>
</evidence>
<keyword evidence="1" id="KW-1133">Transmembrane helix</keyword>
<reference evidence="3" key="1">
    <citation type="submission" date="2017-09" db="EMBL/GenBank/DDBJ databases">
        <title>Depth-based differentiation of microbial function through sediment-hosted aquifers and enrichment of novel symbionts in the deep terrestrial subsurface.</title>
        <authorList>
            <person name="Probst A.J."/>
            <person name="Ladd B."/>
            <person name="Jarett J.K."/>
            <person name="Geller-Mcgrath D.E."/>
            <person name="Sieber C.M.K."/>
            <person name="Emerson J.B."/>
            <person name="Anantharaman K."/>
            <person name="Thomas B.C."/>
            <person name="Malmstrom R."/>
            <person name="Stieglmeier M."/>
            <person name="Klingl A."/>
            <person name="Woyke T."/>
            <person name="Ryan C.M."/>
            <person name="Banfield J.F."/>
        </authorList>
    </citation>
    <scope>NUCLEOTIDE SEQUENCE [LARGE SCALE GENOMIC DNA]</scope>
</reference>
<sequence>MIRVNSLTKPSARIKLLLPQIGQTKFRPFSWSFLFRFSCIFFFISSGIGIIIPLKVYITCNSICNFLLSSFSTALNKSGFLSNSFILRSEIFTYFSFASIPI</sequence>
<protein>
    <submittedName>
        <fullName evidence="2">Uncharacterized protein</fullName>
    </submittedName>
</protein>
<evidence type="ECO:0000313" key="3">
    <source>
        <dbReference type="Proteomes" id="UP000230787"/>
    </source>
</evidence>
<comment type="caution">
    <text evidence="2">The sequence shown here is derived from an EMBL/GenBank/DDBJ whole genome shotgun (WGS) entry which is preliminary data.</text>
</comment>